<evidence type="ECO:0000313" key="2">
    <source>
        <dbReference type="Proteomes" id="UP000777438"/>
    </source>
</evidence>
<evidence type="ECO:0000313" key="1">
    <source>
        <dbReference type="EMBL" id="KAH6874730.1"/>
    </source>
</evidence>
<organism evidence="1 2">
    <name type="scientific">Thelonectria olida</name>
    <dbReference type="NCBI Taxonomy" id="1576542"/>
    <lineage>
        <taxon>Eukaryota</taxon>
        <taxon>Fungi</taxon>
        <taxon>Dikarya</taxon>
        <taxon>Ascomycota</taxon>
        <taxon>Pezizomycotina</taxon>
        <taxon>Sordariomycetes</taxon>
        <taxon>Hypocreomycetidae</taxon>
        <taxon>Hypocreales</taxon>
        <taxon>Nectriaceae</taxon>
        <taxon>Thelonectria</taxon>
    </lineage>
</organism>
<protein>
    <submittedName>
        <fullName evidence="1">Uncharacterized protein</fullName>
    </submittedName>
</protein>
<gene>
    <name evidence="1" type="ORF">B0T10DRAFT_552716</name>
</gene>
<dbReference type="EMBL" id="JAGPYM010000037">
    <property type="protein sequence ID" value="KAH6874730.1"/>
    <property type="molecule type" value="Genomic_DNA"/>
</dbReference>
<proteinExistence type="predicted"/>
<keyword evidence="2" id="KW-1185">Reference proteome</keyword>
<accession>A0A9P8VVU6</accession>
<dbReference type="Proteomes" id="UP000777438">
    <property type="component" value="Unassembled WGS sequence"/>
</dbReference>
<comment type="caution">
    <text evidence="1">The sequence shown here is derived from an EMBL/GenBank/DDBJ whole genome shotgun (WGS) entry which is preliminary data.</text>
</comment>
<sequence>MSPQQFSVASSLILATVTNQRLIVEKLDTQQYRQRMTEPCCGTEYHLVLDSFLWELGTPGSKVYGWVKQTNSHKRWSWRQRRAFKTMIRRMKKDVPQESRHFINTLNVQLASLGIENIRVLPEVGSGYHFFALAEIQLQTNEQAHAARCSSISGKGDETYPMNLVASNKKRRKSTTMSLISLDDALLPMPELQREEEQPNVPQGPVETWEFWAKKLPGAWGPETPITPEATAAAAEPEPFVARGWNAEDPAKVEFSAWMQRHHIPPYSKVDMYYRRPMGRRSRPRLPGGWFTYSDDDGKPPPPPPFKFERRRSGLRMPGEFPAEFTHPHRKKFEFPAVIGEMPHVPGAYVEEPRWSAYKPPVRQRAPGMAYKQVMPGHWDEDFF</sequence>
<name>A0A9P8VVU6_9HYPO</name>
<reference evidence="1 2" key="1">
    <citation type="journal article" date="2021" name="Nat. Commun.">
        <title>Genetic determinants of endophytism in the Arabidopsis root mycobiome.</title>
        <authorList>
            <person name="Mesny F."/>
            <person name="Miyauchi S."/>
            <person name="Thiergart T."/>
            <person name="Pickel B."/>
            <person name="Atanasova L."/>
            <person name="Karlsson M."/>
            <person name="Huettel B."/>
            <person name="Barry K.W."/>
            <person name="Haridas S."/>
            <person name="Chen C."/>
            <person name="Bauer D."/>
            <person name="Andreopoulos W."/>
            <person name="Pangilinan J."/>
            <person name="LaButti K."/>
            <person name="Riley R."/>
            <person name="Lipzen A."/>
            <person name="Clum A."/>
            <person name="Drula E."/>
            <person name="Henrissat B."/>
            <person name="Kohler A."/>
            <person name="Grigoriev I.V."/>
            <person name="Martin F.M."/>
            <person name="Hacquard S."/>
        </authorList>
    </citation>
    <scope>NUCLEOTIDE SEQUENCE [LARGE SCALE GENOMIC DNA]</scope>
    <source>
        <strain evidence="1 2">MPI-CAGE-CH-0241</strain>
    </source>
</reference>
<dbReference type="AlphaFoldDB" id="A0A9P8VVU6"/>